<dbReference type="STRING" id="322095.HMPREF3185_00642"/>
<gene>
    <name evidence="8" type="ORF">HMPREF3185_00642</name>
</gene>
<evidence type="ECO:0000313" key="9">
    <source>
        <dbReference type="Proteomes" id="UP000070224"/>
    </source>
</evidence>
<dbReference type="GO" id="GO:0005737">
    <property type="term" value="C:cytoplasm"/>
    <property type="evidence" value="ECO:0007669"/>
    <property type="project" value="TreeGrafter"/>
</dbReference>
<dbReference type="PANTHER" id="PTHR42800">
    <property type="entry name" value="EXOINULINASE INUD (AFU_ORTHOLOGUE AFUA_5G00480)"/>
    <property type="match status" value="1"/>
</dbReference>
<dbReference type="AlphaFoldDB" id="A0A134BAK7"/>
<evidence type="ECO:0000256" key="2">
    <source>
        <dbReference type="ARBA" id="ARBA00022801"/>
    </source>
</evidence>
<dbReference type="PATRIC" id="fig|322095.3.peg.635"/>
<evidence type="ECO:0000256" key="3">
    <source>
        <dbReference type="ARBA" id="ARBA00023295"/>
    </source>
</evidence>
<dbReference type="SUPFAM" id="SSF75005">
    <property type="entry name" value="Arabinanase/levansucrase/invertase"/>
    <property type="match status" value="1"/>
</dbReference>
<dbReference type="Pfam" id="PF00251">
    <property type="entry name" value="Glyco_hydro_32N"/>
    <property type="match status" value="1"/>
</dbReference>
<keyword evidence="2 4" id="KW-0378">Hydrolase</keyword>
<dbReference type="CDD" id="cd18622">
    <property type="entry name" value="GH32_Inu-like"/>
    <property type="match status" value="1"/>
</dbReference>
<dbReference type="Gene3D" id="2.115.10.20">
    <property type="entry name" value="Glycosyl hydrolase domain, family 43"/>
    <property type="match status" value="1"/>
</dbReference>
<dbReference type="Gene3D" id="2.60.120.560">
    <property type="entry name" value="Exo-inulinase, domain 1"/>
    <property type="match status" value="1"/>
</dbReference>
<dbReference type="InterPro" id="IPR013320">
    <property type="entry name" value="ConA-like_dom_sf"/>
</dbReference>
<evidence type="ECO:0000259" key="5">
    <source>
        <dbReference type="Pfam" id="PF00251"/>
    </source>
</evidence>
<dbReference type="PANTHER" id="PTHR42800:SF1">
    <property type="entry name" value="EXOINULINASE INUD (AFU_ORTHOLOGUE AFUA_5G00480)"/>
    <property type="match status" value="1"/>
</dbReference>
<keyword evidence="3 4" id="KW-0326">Glycosidase</keyword>
<comment type="caution">
    <text evidence="8">The sequence shown here is derived from an EMBL/GenBank/DDBJ whole genome shotgun (WGS) entry which is preliminary data.</text>
</comment>
<evidence type="ECO:0000259" key="6">
    <source>
        <dbReference type="Pfam" id="PF08244"/>
    </source>
</evidence>
<dbReference type="SMART" id="SM00640">
    <property type="entry name" value="Glyco_32"/>
    <property type="match status" value="1"/>
</dbReference>
<dbReference type="GO" id="GO:0004575">
    <property type="term" value="F:sucrose alpha-glucosidase activity"/>
    <property type="evidence" value="ECO:0007669"/>
    <property type="project" value="TreeGrafter"/>
</dbReference>
<dbReference type="GO" id="GO:0005987">
    <property type="term" value="P:sucrose catabolic process"/>
    <property type="evidence" value="ECO:0007669"/>
    <property type="project" value="TreeGrafter"/>
</dbReference>
<dbReference type="EMBL" id="LSDK01000050">
    <property type="protein sequence ID" value="KXB76987.1"/>
    <property type="molecule type" value="Genomic_DNA"/>
</dbReference>
<evidence type="ECO:0000313" key="8">
    <source>
        <dbReference type="EMBL" id="KXB76987.1"/>
    </source>
</evidence>
<feature type="domain" description="DUF4980" evidence="7">
    <location>
        <begin position="36"/>
        <end position="133"/>
    </location>
</feature>
<sequence>MRKLTALLFSPLLALSISCSKRSNPPAMEILHPNDTLTRIEINSPQRYLLLPIEESQPEVQVRLVGDRPEDTWLDIRLAVDSIDYYVPLALPEGKSPTTVEIIGLDRKAISYEKMQLADTFDTSAKDYYCPAYHHSPAYGWMNDPNGMIYKDGVYHLYYQYNPYGSKWGNMYWGHSSSRDLIHWEHHDLALARDTLGHIFSGSAILDKQGTAGFGKDAILAYYTAHNTHAGKQWQAQCLAYSLDNGKTFTKYAGNPILTPFDGVSDFRDPKVFWYAPEKSWYMIVSADKEMRFYRSQDLKKWDYVSAFGEGYGARPNQFECPDFFQLTDETTGKEKWVMIVNINPGCAFGGSATEYFVGSFDGKEFVPETAPEIAHWLDFGKDHYALVTFHNTGARTIGIPWVSNWQYANVTPFKQTRGTNGLPRDLFLFTKDGTSYVGARPSKEVEALRKEQVSLSLPQSIGEEVRLSDALKGLEDSFELELELTPAAKTTRVGLVLSNELGDELPIYLDLEKERITMDRTKSGLIDFGTKATPHDRESNDWRDRDGVNYQNDFAIATWAPLSLCTGKTYKLRLFVDRSMAELFVQGGRIAMTNLIFPRKPYSTLRLYSEGGATQLHSAKLYRLGL</sequence>
<protein>
    <submittedName>
        <fullName evidence="8">Glycosyl hydrolase family 32</fullName>
    </submittedName>
</protein>
<dbReference type="InterPro" id="IPR018053">
    <property type="entry name" value="Glyco_hydro_32_AS"/>
</dbReference>
<reference evidence="9" key="1">
    <citation type="submission" date="2016-01" db="EMBL/GenBank/DDBJ databases">
        <authorList>
            <person name="Mitreva M."/>
            <person name="Pepin K.H."/>
            <person name="Mihindukulasuriya K.A."/>
            <person name="Fulton R."/>
            <person name="Fronick C."/>
            <person name="O'Laughlin M."/>
            <person name="Miner T."/>
            <person name="Herter B."/>
            <person name="Rosa B.A."/>
            <person name="Cordes M."/>
            <person name="Tomlinson C."/>
            <person name="Wollam A."/>
            <person name="Palsikar V.B."/>
            <person name="Mardis E.R."/>
            <person name="Wilson R.K."/>
        </authorList>
    </citation>
    <scope>NUCLEOTIDE SEQUENCE [LARGE SCALE GENOMIC DNA]</scope>
    <source>
        <strain evidence="9">KA00683</strain>
    </source>
</reference>
<dbReference type="PROSITE" id="PS51257">
    <property type="entry name" value="PROKAR_LIPOPROTEIN"/>
    <property type="match status" value="1"/>
</dbReference>
<dbReference type="Pfam" id="PF16352">
    <property type="entry name" value="DUF4980"/>
    <property type="match status" value="1"/>
</dbReference>
<dbReference type="InterPro" id="IPR013148">
    <property type="entry name" value="Glyco_hydro_32_N"/>
</dbReference>
<dbReference type="Proteomes" id="UP000070224">
    <property type="component" value="Unassembled WGS sequence"/>
</dbReference>
<feature type="domain" description="Glycosyl hydrolase family 32 N-terminal" evidence="5">
    <location>
        <begin position="134"/>
        <end position="431"/>
    </location>
</feature>
<keyword evidence="9" id="KW-1185">Reference proteome</keyword>
<accession>A0A134BAK7</accession>
<name>A0A134BAK7_9PORP</name>
<dbReference type="InterPro" id="IPR032313">
    <property type="entry name" value="DUF4980"/>
</dbReference>
<evidence type="ECO:0000259" key="7">
    <source>
        <dbReference type="Pfam" id="PF16352"/>
    </source>
</evidence>
<organism evidence="8 9">
    <name type="scientific">Porphyromonas somerae</name>
    <dbReference type="NCBI Taxonomy" id="322095"/>
    <lineage>
        <taxon>Bacteria</taxon>
        <taxon>Pseudomonadati</taxon>
        <taxon>Bacteroidota</taxon>
        <taxon>Bacteroidia</taxon>
        <taxon>Bacteroidales</taxon>
        <taxon>Porphyromonadaceae</taxon>
        <taxon>Porphyromonas</taxon>
    </lineage>
</organism>
<dbReference type="PROSITE" id="PS00609">
    <property type="entry name" value="GLYCOSYL_HYDROL_F32"/>
    <property type="match status" value="1"/>
</dbReference>
<dbReference type="InterPro" id="IPR013189">
    <property type="entry name" value="Glyco_hydro_32_C"/>
</dbReference>
<dbReference type="InterPro" id="IPR023296">
    <property type="entry name" value="Glyco_hydro_beta-prop_sf"/>
</dbReference>
<dbReference type="InterPro" id="IPR001362">
    <property type="entry name" value="Glyco_hydro_32"/>
</dbReference>
<comment type="similarity">
    <text evidence="1 4">Belongs to the glycosyl hydrolase 32 family.</text>
</comment>
<evidence type="ECO:0000256" key="4">
    <source>
        <dbReference type="RuleBase" id="RU362110"/>
    </source>
</evidence>
<dbReference type="Pfam" id="PF08244">
    <property type="entry name" value="Glyco_hydro_32C"/>
    <property type="match status" value="1"/>
</dbReference>
<feature type="domain" description="Glycosyl hydrolase family 32 C-terminal" evidence="6">
    <location>
        <begin position="445"/>
        <end position="623"/>
    </location>
</feature>
<dbReference type="SUPFAM" id="SSF49899">
    <property type="entry name" value="Concanavalin A-like lectins/glucanases"/>
    <property type="match status" value="1"/>
</dbReference>
<proteinExistence type="inferred from homology"/>
<dbReference type="OrthoDB" id="9759709at2"/>
<dbReference type="RefSeq" id="WP_060935095.1">
    <property type="nucleotide sequence ID" value="NZ_KQ960432.1"/>
</dbReference>
<evidence type="ECO:0000256" key="1">
    <source>
        <dbReference type="ARBA" id="ARBA00009902"/>
    </source>
</evidence>